<evidence type="ECO:0000313" key="3">
    <source>
        <dbReference type="Proteomes" id="UP000315003"/>
    </source>
</evidence>
<dbReference type="AlphaFoldDB" id="A0A517SW78"/>
<organism evidence="2 3">
    <name type="scientific">Stieleria bergensis</name>
    <dbReference type="NCBI Taxonomy" id="2528025"/>
    <lineage>
        <taxon>Bacteria</taxon>
        <taxon>Pseudomonadati</taxon>
        <taxon>Planctomycetota</taxon>
        <taxon>Planctomycetia</taxon>
        <taxon>Pirellulales</taxon>
        <taxon>Pirellulaceae</taxon>
        <taxon>Stieleria</taxon>
    </lineage>
</organism>
<dbReference type="EMBL" id="CP036272">
    <property type="protein sequence ID" value="QDT60386.1"/>
    <property type="molecule type" value="Genomic_DNA"/>
</dbReference>
<dbReference type="Pfam" id="PF07586">
    <property type="entry name" value="HXXSHH"/>
    <property type="match status" value="1"/>
</dbReference>
<sequence precursor="true">MFDRRTCLKSATGILALPALNLFAQTPPVTAPPKRLIFLNFGWGVTEETWYPLQADIGRDYALPDGLAPLKRHKEDFSIIQGLWHRHCLYNDAGHSGSTFWLTGANRFAHPGVSFSNTISADQVASATFGRHTRFDSIQVNGHSGVSGDGHGPGLSLAWDAKGKPIGGQDHPVTLYRHLFSNKGGSVEQVRQQLKERRSVLDSLMLNAKQLQKRLGREDTTKLDEYFTSIRNLENRVAKEDKWLLDVPRPAPTVKEPSSVESGRDRINMMYDLMVAAIQTDSTRVMTFRQPVQSLLNSEEITVGGHDISHYHGNNEKRAASQRRDLIQSELFAGFLDRLKATKEADGSSLFDHTCVVYGSNLRTGHNLDNCPTIVAGASSGIKMGEHFVCPSGTPLNNLWLTILSQMGVTAKSHGDSTGVLEDLVG</sequence>
<keyword evidence="3" id="KW-1185">Reference proteome</keyword>
<evidence type="ECO:0000256" key="1">
    <source>
        <dbReference type="SAM" id="SignalP"/>
    </source>
</evidence>
<accession>A0A517SW78</accession>
<evidence type="ECO:0008006" key="4">
    <source>
        <dbReference type="Google" id="ProtNLM"/>
    </source>
</evidence>
<dbReference type="RefSeq" id="WP_145273016.1">
    <property type="nucleotide sequence ID" value="NZ_CP036272.1"/>
</dbReference>
<feature type="signal peptide" evidence="1">
    <location>
        <begin position="1"/>
        <end position="24"/>
    </location>
</feature>
<dbReference type="OrthoDB" id="9146593at2"/>
<gene>
    <name evidence="2" type="ORF">SV7mr_29070</name>
</gene>
<protein>
    <recommendedName>
        <fullName evidence="4">DUF1552 domain-containing protein</fullName>
    </recommendedName>
</protein>
<evidence type="ECO:0000313" key="2">
    <source>
        <dbReference type="EMBL" id="QDT60386.1"/>
    </source>
</evidence>
<reference evidence="2 3" key="1">
    <citation type="submission" date="2019-02" db="EMBL/GenBank/DDBJ databases">
        <title>Deep-cultivation of Planctomycetes and their phenomic and genomic characterization uncovers novel biology.</title>
        <authorList>
            <person name="Wiegand S."/>
            <person name="Jogler M."/>
            <person name="Boedeker C."/>
            <person name="Pinto D."/>
            <person name="Vollmers J."/>
            <person name="Rivas-Marin E."/>
            <person name="Kohn T."/>
            <person name="Peeters S.H."/>
            <person name="Heuer A."/>
            <person name="Rast P."/>
            <person name="Oberbeckmann S."/>
            <person name="Bunk B."/>
            <person name="Jeske O."/>
            <person name="Meyerdierks A."/>
            <person name="Storesund J.E."/>
            <person name="Kallscheuer N."/>
            <person name="Luecker S."/>
            <person name="Lage O.M."/>
            <person name="Pohl T."/>
            <person name="Merkel B.J."/>
            <person name="Hornburger P."/>
            <person name="Mueller R.-W."/>
            <person name="Bruemmer F."/>
            <person name="Labrenz M."/>
            <person name="Spormann A.M."/>
            <person name="Op den Camp H."/>
            <person name="Overmann J."/>
            <person name="Amann R."/>
            <person name="Jetten M.S.M."/>
            <person name="Mascher T."/>
            <person name="Medema M.H."/>
            <person name="Devos D.P."/>
            <person name="Kaster A.-K."/>
            <person name="Ovreas L."/>
            <person name="Rohde M."/>
            <person name="Galperin M.Y."/>
            <person name="Jogler C."/>
        </authorList>
    </citation>
    <scope>NUCLEOTIDE SEQUENCE [LARGE SCALE GENOMIC DNA]</scope>
    <source>
        <strain evidence="2 3">SV_7m_r</strain>
    </source>
</reference>
<feature type="chain" id="PRO_5022084206" description="DUF1552 domain-containing protein" evidence="1">
    <location>
        <begin position="25"/>
        <end position="426"/>
    </location>
</feature>
<proteinExistence type="predicted"/>
<dbReference type="Proteomes" id="UP000315003">
    <property type="component" value="Chromosome"/>
</dbReference>
<dbReference type="InterPro" id="IPR011447">
    <property type="entry name" value="DUF1552"/>
</dbReference>
<name>A0A517SW78_9BACT</name>
<keyword evidence="1" id="KW-0732">Signal</keyword>